<evidence type="ECO:0000313" key="3">
    <source>
        <dbReference type="Proteomes" id="UP001143304"/>
    </source>
</evidence>
<feature type="chain" id="PRO_5047057336" description="SLH domain-containing protein" evidence="1">
    <location>
        <begin position="20"/>
        <end position="118"/>
    </location>
</feature>
<accession>A0ABT3TAD9</accession>
<evidence type="ECO:0008006" key="4">
    <source>
        <dbReference type="Google" id="ProtNLM"/>
    </source>
</evidence>
<dbReference type="Proteomes" id="UP001143304">
    <property type="component" value="Unassembled WGS sequence"/>
</dbReference>
<name>A0ABT3TAD9_9GAMM</name>
<evidence type="ECO:0000256" key="1">
    <source>
        <dbReference type="SAM" id="SignalP"/>
    </source>
</evidence>
<keyword evidence="1" id="KW-0732">Signal</keyword>
<evidence type="ECO:0000313" key="2">
    <source>
        <dbReference type="EMBL" id="MCX2978437.1"/>
    </source>
</evidence>
<keyword evidence="3" id="KW-1185">Reference proteome</keyword>
<dbReference type="RefSeq" id="WP_279250134.1">
    <property type="nucleotide sequence ID" value="NZ_SHNO01000001.1"/>
</dbReference>
<protein>
    <recommendedName>
        <fullName evidence="4">SLH domain-containing protein</fullName>
    </recommendedName>
</protein>
<gene>
    <name evidence="2" type="ORF">EYC82_13810</name>
</gene>
<feature type="signal peptide" evidence="1">
    <location>
        <begin position="1"/>
        <end position="19"/>
    </location>
</feature>
<dbReference type="EMBL" id="SHNO01000001">
    <property type="protein sequence ID" value="MCX2978437.1"/>
    <property type="molecule type" value="Genomic_DNA"/>
</dbReference>
<proteinExistence type="predicted"/>
<reference evidence="2" key="1">
    <citation type="submission" date="2019-02" db="EMBL/GenBank/DDBJ databases">
        <authorList>
            <person name="Li S.-H."/>
        </authorList>
    </citation>
    <scope>NUCLEOTIDE SEQUENCE</scope>
    <source>
        <strain evidence="2">IMCC11814</strain>
    </source>
</reference>
<organism evidence="2 3">
    <name type="scientific">Candidatus Marimicrobium litorale</name>
    <dbReference type="NCBI Taxonomy" id="2518991"/>
    <lineage>
        <taxon>Bacteria</taxon>
        <taxon>Pseudomonadati</taxon>
        <taxon>Pseudomonadota</taxon>
        <taxon>Gammaproteobacteria</taxon>
        <taxon>Cellvibrionales</taxon>
        <taxon>Halieaceae</taxon>
        <taxon>Marimicrobium</taxon>
    </lineage>
</organism>
<sequence>MKKLLPALLLCAACSNTSASDWAWGTYSDTSSTDFCVGFVVGGLASYEVSGMSRTELWQAWSYLIRSGAMSEIDIDSDFNAGKAKFDHASNASAAATMLEDQQGDCGLGRSGHQITGW</sequence>
<comment type="caution">
    <text evidence="2">The sequence shown here is derived from an EMBL/GenBank/DDBJ whole genome shotgun (WGS) entry which is preliminary data.</text>
</comment>